<evidence type="ECO:0000256" key="4">
    <source>
        <dbReference type="ARBA" id="ARBA00023098"/>
    </source>
</evidence>
<organism evidence="11 12">
    <name type="scientific">Sediminicurvatus halobius</name>
    <dbReference type="NCBI Taxonomy" id="2182432"/>
    <lineage>
        <taxon>Bacteria</taxon>
        <taxon>Pseudomonadati</taxon>
        <taxon>Pseudomonadota</taxon>
        <taxon>Gammaproteobacteria</taxon>
        <taxon>Chromatiales</taxon>
        <taxon>Ectothiorhodospiraceae</taxon>
        <taxon>Sediminicurvatus</taxon>
    </lineage>
</organism>
<dbReference type="PANTHER" id="PTHR37323:SF1">
    <property type="entry name" value="L-ORNITHINE N(ALPHA)-ACYLTRANSFERASE"/>
    <property type="match status" value="1"/>
</dbReference>
<keyword evidence="5" id="KW-0012">Acyltransferase</keyword>
<comment type="catalytic activity">
    <reaction evidence="10">
        <text>a (3R)-hydroxyacyl-[ACP] + L-ornithine = a lyso-ornithine lipid + holo-[ACP] + H(+)</text>
        <dbReference type="Rhea" id="RHEA:20633"/>
        <dbReference type="Rhea" id="RHEA-COMP:9685"/>
        <dbReference type="Rhea" id="RHEA-COMP:9945"/>
        <dbReference type="ChEBI" id="CHEBI:15378"/>
        <dbReference type="ChEBI" id="CHEBI:46911"/>
        <dbReference type="ChEBI" id="CHEBI:64479"/>
        <dbReference type="ChEBI" id="CHEBI:78827"/>
        <dbReference type="ChEBI" id="CHEBI:138482"/>
        <dbReference type="EC" id="2.3.2.30"/>
    </reaction>
    <physiologicalReaction direction="left-to-right" evidence="10">
        <dbReference type="Rhea" id="RHEA:20634"/>
    </physiologicalReaction>
</comment>
<dbReference type="Proteomes" id="UP000245474">
    <property type="component" value="Unassembled WGS sequence"/>
</dbReference>
<evidence type="ECO:0000313" key="12">
    <source>
        <dbReference type="Proteomes" id="UP000245474"/>
    </source>
</evidence>
<dbReference type="SUPFAM" id="SSF55729">
    <property type="entry name" value="Acyl-CoA N-acyltransferases (Nat)"/>
    <property type="match status" value="1"/>
</dbReference>
<keyword evidence="12" id="KW-1185">Reference proteome</keyword>
<evidence type="ECO:0000256" key="3">
    <source>
        <dbReference type="ARBA" id="ARBA00022679"/>
    </source>
</evidence>
<reference evidence="11 12" key="1">
    <citation type="submission" date="2018-05" db="EMBL/GenBank/DDBJ databases">
        <title>Spiribacter halobius sp. nov., a moderately halophilic bacterium isolated from marine solar saltern.</title>
        <authorList>
            <person name="Zheng W.-S."/>
            <person name="Lu D.-C."/>
            <person name="Du Z.-J."/>
        </authorList>
    </citation>
    <scope>NUCLEOTIDE SEQUENCE [LARGE SCALE GENOMIC DNA]</scope>
    <source>
        <strain evidence="11 12">E85</strain>
    </source>
</reference>
<sequence length="353" mass="38164">MSRSGSRARSMICRAIPESVGSWVANFSRSSSLASIESRAPLSGLPPLRSLLHLPPAVAATQAAVRSPSWHCHRPDMPSHYAATVRRSIAREATMPATCTPRQHSRLAVTIGRDLAARDVAQRLRYRVFAGELGARVHGPAPQREGDRFDELCDHLLVWDRDTGEAAACARLLDGDIARASAGFYSASEFELGPLARLPGRTLELGRTCVHPAYRNGSGLAALWSGLGHHIMAHRYDYLIGCASVDMSDGGHDAHLIMQRLRERHMTGPDERAVPRLALPAPPAPSAVAAPRLPPLLRGYLALGARIGGEPCFDPDFNVADVLVVLATATLSRRHVRHFLGEPDALSPRRAVA</sequence>
<keyword evidence="2" id="KW-0444">Lipid biosynthesis</keyword>
<comment type="caution">
    <text evidence="11">The sequence shown here is derived from an EMBL/GenBank/DDBJ whole genome shotgun (WGS) entry which is preliminary data.</text>
</comment>
<evidence type="ECO:0000256" key="1">
    <source>
        <dbReference type="ARBA" id="ARBA00005189"/>
    </source>
</evidence>
<comment type="pathway">
    <text evidence="1">Lipid metabolism.</text>
</comment>
<evidence type="ECO:0000256" key="10">
    <source>
        <dbReference type="ARBA" id="ARBA00047785"/>
    </source>
</evidence>
<proteinExistence type="inferred from homology"/>
<comment type="similarity">
    <text evidence="6">Belongs to the acetyltransferase family. OlsB subfamily.</text>
</comment>
<dbReference type="EMBL" id="QFFI01000006">
    <property type="protein sequence ID" value="PWG64398.1"/>
    <property type="molecule type" value="Genomic_DNA"/>
</dbReference>
<evidence type="ECO:0000256" key="9">
    <source>
        <dbReference type="ARBA" id="ARBA00045724"/>
    </source>
</evidence>
<keyword evidence="3" id="KW-0808">Transferase</keyword>
<evidence type="ECO:0000256" key="6">
    <source>
        <dbReference type="ARBA" id="ARBA00038095"/>
    </source>
</evidence>
<name>A0A2U2N5R7_9GAMM</name>
<dbReference type="GO" id="GO:0043810">
    <property type="term" value="F:ornithine-acyl [acyl carrier protein] N-acyltransferase activity"/>
    <property type="evidence" value="ECO:0007669"/>
    <property type="project" value="UniProtKB-EC"/>
</dbReference>
<evidence type="ECO:0000256" key="2">
    <source>
        <dbReference type="ARBA" id="ARBA00022516"/>
    </source>
</evidence>
<dbReference type="EC" id="2.3.2.30" evidence="7"/>
<accession>A0A2U2N5R7</accession>
<evidence type="ECO:0000313" key="11">
    <source>
        <dbReference type="EMBL" id="PWG64398.1"/>
    </source>
</evidence>
<dbReference type="PANTHER" id="PTHR37323">
    <property type="entry name" value="GCN5-RELATED N-ACETYLTRANSFERASE"/>
    <property type="match status" value="1"/>
</dbReference>
<dbReference type="Gene3D" id="3.40.630.30">
    <property type="match status" value="1"/>
</dbReference>
<comment type="function">
    <text evidence="9">Catalyzes the first step in the biosynthesis of ornithine lipids, which are phosphorus-free membrane lipids. Catalyzes the 3-hydroxyacyl-acyl carrier protein-dependent acylation of ornithine to form lyso-ornithine lipid (LOL).</text>
</comment>
<gene>
    <name evidence="11" type="ORF">DEM34_05055</name>
</gene>
<dbReference type="GO" id="GO:0006629">
    <property type="term" value="P:lipid metabolic process"/>
    <property type="evidence" value="ECO:0007669"/>
    <property type="project" value="UniProtKB-KW"/>
</dbReference>
<dbReference type="InterPro" id="IPR016181">
    <property type="entry name" value="Acyl_CoA_acyltransferase"/>
</dbReference>
<evidence type="ECO:0000256" key="7">
    <source>
        <dbReference type="ARBA" id="ARBA00039058"/>
    </source>
</evidence>
<dbReference type="AlphaFoldDB" id="A0A2U2N5R7"/>
<keyword evidence="4" id="KW-0443">Lipid metabolism</keyword>
<dbReference type="InterPro" id="IPR052351">
    <property type="entry name" value="Ornithine_N-alpha-AT"/>
</dbReference>
<evidence type="ECO:0000256" key="8">
    <source>
        <dbReference type="ARBA" id="ARBA00039866"/>
    </source>
</evidence>
<protein>
    <recommendedName>
        <fullName evidence="8">L-ornithine N(alpha)-acyltransferase</fullName>
        <ecNumber evidence="7">2.3.2.30</ecNumber>
    </recommendedName>
</protein>
<dbReference type="Pfam" id="PF13444">
    <property type="entry name" value="Acetyltransf_5"/>
    <property type="match status" value="1"/>
</dbReference>
<evidence type="ECO:0000256" key="5">
    <source>
        <dbReference type="ARBA" id="ARBA00023315"/>
    </source>
</evidence>